<dbReference type="OrthoDB" id="9795306at2"/>
<evidence type="ECO:0000259" key="1">
    <source>
        <dbReference type="Pfam" id="PF06983"/>
    </source>
</evidence>
<dbReference type="AlphaFoldDB" id="A0A365K209"/>
<dbReference type="PANTHER" id="PTHR33990:SF1">
    <property type="entry name" value="PROTEIN YJDN"/>
    <property type="match status" value="1"/>
</dbReference>
<dbReference type="Proteomes" id="UP000251869">
    <property type="component" value="Unassembled WGS sequence"/>
</dbReference>
<dbReference type="InterPro" id="IPR028973">
    <property type="entry name" value="PhnB-like"/>
</dbReference>
<dbReference type="PANTHER" id="PTHR33990">
    <property type="entry name" value="PROTEIN YJDN-RELATED"/>
    <property type="match status" value="1"/>
</dbReference>
<dbReference type="InterPro" id="IPR029068">
    <property type="entry name" value="Glyas_Bleomycin-R_OHBP_Dase"/>
</dbReference>
<comment type="caution">
    <text evidence="2">The sequence shown here is derived from an EMBL/GenBank/DDBJ whole genome shotgun (WGS) entry which is preliminary data.</text>
</comment>
<keyword evidence="3" id="KW-1185">Reference proteome</keyword>
<dbReference type="SUPFAM" id="SSF54593">
    <property type="entry name" value="Glyoxalase/Bleomycin resistance protein/Dihydroxybiphenyl dioxygenase"/>
    <property type="match status" value="1"/>
</dbReference>
<dbReference type="CDD" id="cd06588">
    <property type="entry name" value="PhnB_like"/>
    <property type="match status" value="1"/>
</dbReference>
<organism evidence="2 3">
    <name type="scientific">Planococcus maitriensis</name>
    <dbReference type="NCBI Taxonomy" id="221799"/>
    <lineage>
        <taxon>Bacteria</taxon>
        <taxon>Bacillati</taxon>
        <taxon>Bacillota</taxon>
        <taxon>Bacilli</taxon>
        <taxon>Bacillales</taxon>
        <taxon>Caryophanaceae</taxon>
        <taxon>Planococcus</taxon>
    </lineage>
</organism>
<dbReference type="Pfam" id="PF06983">
    <property type="entry name" value="3-dmu-9_3-mt"/>
    <property type="match status" value="1"/>
</dbReference>
<name>A0A365K209_9BACL</name>
<feature type="domain" description="PhnB-like" evidence="1">
    <location>
        <begin position="27"/>
        <end position="153"/>
    </location>
</feature>
<dbReference type="EMBL" id="QLZQ01000007">
    <property type="protein sequence ID" value="RAZ66481.1"/>
    <property type="molecule type" value="Genomic_DNA"/>
</dbReference>
<sequence length="170" mass="19047">MLEFNAENGREKRTIAKIQEGGEEVAIHPQIIFNGNCKEVLAYYEGVFGVTDVSVIHYGDNPGSKLDEDLKELILEAAVPLYGDYLLLSDAMPGKPATFGSNFHVSIRSEELGEMKADFNKLAESGKVIFEFEESYWSEAYGVVEDKFGVQWQFDYRKSEAGSPDENTDQ</sequence>
<proteinExistence type="predicted"/>
<protein>
    <submittedName>
        <fullName evidence="2">VOC family protein</fullName>
    </submittedName>
</protein>
<accession>A0A365K209</accession>
<dbReference type="Gene3D" id="3.10.180.10">
    <property type="entry name" value="2,3-Dihydroxybiphenyl 1,2-Dioxygenase, domain 1"/>
    <property type="match status" value="1"/>
</dbReference>
<reference evidence="2 3" key="1">
    <citation type="submission" date="2018-06" db="EMBL/GenBank/DDBJ databases">
        <title>The draft genome sequences of strains SCU63 and S1.</title>
        <authorList>
            <person name="Gan L."/>
        </authorList>
    </citation>
    <scope>NUCLEOTIDE SEQUENCE [LARGE SCALE GENOMIC DNA]</scope>
    <source>
        <strain evidence="2 3">S1</strain>
    </source>
</reference>
<evidence type="ECO:0000313" key="3">
    <source>
        <dbReference type="Proteomes" id="UP000251869"/>
    </source>
</evidence>
<evidence type="ECO:0000313" key="2">
    <source>
        <dbReference type="EMBL" id="RAZ66481.1"/>
    </source>
</evidence>
<gene>
    <name evidence="2" type="ORF">DP119_13715</name>
</gene>